<reference evidence="4" key="1">
    <citation type="submission" date="2023-08" db="EMBL/GenBank/DDBJ databases">
        <title>The draft genome of Tsukamurella strandjordii strain 050030.</title>
        <authorList>
            <person name="Zhao F."/>
            <person name="Feng Y."/>
            <person name="Zong Z."/>
        </authorList>
    </citation>
    <scope>NUCLEOTIDE SEQUENCE</scope>
    <source>
        <strain evidence="4">050030</strain>
    </source>
</reference>
<name>A0AA90NAX7_9ACTN</name>
<dbReference type="EMBL" id="JAUTIX010000005">
    <property type="protein sequence ID" value="MDP0398911.1"/>
    <property type="molecule type" value="Genomic_DNA"/>
</dbReference>
<protein>
    <submittedName>
        <fullName evidence="4">DUF4062 domain-containing protein</fullName>
    </submittedName>
</protein>
<feature type="coiled-coil region" evidence="1">
    <location>
        <begin position="174"/>
        <end position="201"/>
    </location>
</feature>
<feature type="region of interest" description="Disordered" evidence="2">
    <location>
        <begin position="323"/>
        <end position="360"/>
    </location>
</feature>
<comment type="caution">
    <text evidence="4">The sequence shown here is derived from an EMBL/GenBank/DDBJ whole genome shotgun (WGS) entry which is preliminary data.</text>
</comment>
<keyword evidence="1" id="KW-0175">Coiled coil</keyword>
<feature type="compositionally biased region" description="Basic and acidic residues" evidence="2">
    <location>
        <begin position="323"/>
        <end position="332"/>
    </location>
</feature>
<evidence type="ECO:0000256" key="1">
    <source>
        <dbReference type="SAM" id="Coils"/>
    </source>
</evidence>
<evidence type="ECO:0000259" key="3">
    <source>
        <dbReference type="Pfam" id="PF13271"/>
    </source>
</evidence>
<sequence length="360" mass="39572">MNLRHQIFVSSTFTDLVAERQSVINALLRLKCWPAVMEQFTAASQTPWDYITRVLDESDYFIVIVGSRYGSVDAEGIGFTEREFDYAEKIGLPILGFVKHPLPEVSTSSAEALVDAQRLVAFREKVETKLVDRFSDPADLAAKVVQAVVFAQQESPREGWVRAGSLAEVESVELANLRATVATLKLEAQELREELRRAEADEVHTFASGTDTVDIHYHRGLAEALASNPTGIMQLTWDEVFKAIGPKLRAPCKDDSAMRALAELISQREVSDDPLSGATIVSSDTDAIFAQLEATGLIETDGKKARNGVFWILTEPGKARLRDLLATRRTEEPPAQGEPNLPAPDGPEREQPEPGPSTGE</sequence>
<dbReference type="RefSeq" id="WP_305111665.1">
    <property type="nucleotide sequence ID" value="NZ_JAUTIX010000005.1"/>
</dbReference>
<dbReference type="AlphaFoldDB" id="A0AA90NAX7"/>
<gene>
    <name evidence="4" type="ORF">Q7X28_13340</name>
</gene>
<dbReference type="Proteomes" id="UP001178281">
    <property type="component" value="Unassembled WGS sequence"/>
</dbReference>
<organism evidence="4 5">
    <name type="scientific">Tsukamurella strandjordii</name>
    <dbReference type="NCBI Taxonomy" id="147577"/>
    <lineage>
        <taxon>Bacteria</taxon>
        <taxon>Bacillati</taxon>
        <taxon>Actinomycetota</taxon>
        <taxon>Actinomycetes</taxon>
        <taxon>Mycobacteriales</taxon>
        <taxon>Tsukamurellaceae</taxon>
        <taxon>Tsukamurella</taxon>
    </lineage>
</organism>
<evidence type="ECO:0000256" key="2">
    <source>
        <dbReference type="SAM" id="MobiDB-lite"/>
    </source>
</evidence>
<proteinExistence type="predicted"/>
<keyword evidence="5" id="KW-1185">Reference proteome</keyword>
<dbReference type="Pfam" id="PF13271">
    <property type="entry name" value="DUF4062"/>
    <property type="match status" value="1"/>
</dbReference>
<dbReference type="InterPro" id="IPR025139">
    <property type="entry name" value="DUF4062"/>
</dbReference>
<accession>A0AA90NAX7</accession>
<evidence type="ECO:0000313" key="5">
    <source>
        <dbReference type="Proteomes" id="UP001178281"/>
    </source>
</evidence>
<feature type="domain" description="DUF4062" evidence="3">
    <location>
        <begin position="6"/>
        <end position="87"/>
    </location>
</feature>
<evidence type="ECO:0000313" key="4">
    <source>
        <dbReference type="EMBL" id="MDP0398911.1"/>
    </source>
</evidence>